<feature type="transmembrane region" description="Helical" evidence="7">
    <location>
        <begin position="137"/>
        <end position="156"/>
    </location>
</feature>
<keyword evidence="6 7" id="KW-0472">Membrane</keyword>
<keyword evidence="9" id="KW-0808">Transferase</keyword>
<evidence type="ECO:0000256" key="2">
    <source>
        <dbReference type="ARBA" id="ARBA00007400"/>
    </source>
</evidence>
<evidence type="ECO:0000256" key="7">
    <source>
        <dbReference type="SAM" id="Phobius"/>
    </source>
</evidence>
<keyword evidence="9" id="KW-0012">Acyltransferase</keyword>
<dbReference type="GO" id="GO:0005886">
    <property type="term" value="C:plasma membrane"/>
    <property type="evidence" value="ECO:0007669"/>
    <property type="project" value="UniProtKB-SubCell"/>
</dbReference>
<evidence type="ECO:0000256" key="5">
    <source>
        <dbReference type="ARBA" id="ARBA00022989"/>
    </source>
</evidence>
<keyword evidence="10" id="KW-1185">Reference proteome</keyword>
<feature type="transmembrane region" description="Helical" evidence="7">
    <location>
        <begin position="99"/>
        <end position="117"/>
    </location>
</feature>
<protein>
    <submittedName>
        <fullName evidence="9">Acyltransferase</fullName>
    </submittedName>
</protein>
<comment type="subcellular location">
    <subcellularLocation>
        <location evidence="1">Cell membrane</location>
        <topology evidence="1">Multi-pass membrane protein</topology>
    </subcellularLocation>
</comment>
<evidence type="ECO:0000256" key="4">
    <source>
        <dbReference type="ARBA" id="ARBA00022692"/>
    </source>
</evidence>
<keyword evidence="3" id="KW-1003">Cell membrane</keyword>
<evidence type="ECO:0000256" key="3">
    <source>
        <dbReference type="ARBA" id="ARBA00022475"/>
    </source>
</evidence>
<evidence type="ECO:0000313" key="9">
    <source>
        <dbReference type="EMBL" id="MCP0887623.1"/>
    </source>
</evidence>
<dbReference type="Proteomes" id="UP001139006">
    <property type="component" value="Unassembled WGS sequence"/>
</dbReference>
<gene>
    <name evidence="9" type="ORF">LB941_09795</name>
</gene>
<reference evidence="9 10" key="1">
    <citation type="journal article" date="2023" name="Int. J. Syst. Evol. Microbiol.">
        <title>Ligilactobacillus ubinensis sp. nov., a novel species isolated from the wild ferment of a durian fruit (Durio zibethinus).</title>
        <authorList>
            <person name="Heng Y.C."/>
            <person name="Menon N."/>
            <person name="Chen B."/>
            <person name="Loo B.Z.L."/>
            <person name="Wong G.W.J."/>
            <person name="Lim A.C.H."/>
            <person name="Silvaraju S."/>
            <person name="Kittelmann S."/>
        </authorList>
    </citation>
    <scope>NUCLEOTIDE SEQUENCE [LARGE SCALE GENOMIC DNA]</scope>
    <source>
        <strain evidence="9 10">WILCCON 0076</strain>
    </source>
</reference>
<keyword evidence="5 7" id="KW-1133">Transmembrane helix</keyword>
<dbReference type="PANTHER" id="PTHR40074:SF2">
    <property type="entry name" value="O-ACETYLTRANSFERASE WECH"/>
    <property type="match status" value="1"/>
</dbReference>
<feature type="domain" description="Acyltransferase 3" evidence="8">
    <location>
        <begin position="16"/>
        <end position="363"/>
    </location>
</feature>
<dbReference type="GO" id="GO:0009246">
    <property type="term" value="P:enterobacterial common antigen biosynthetic process"/>
    <property type="evidence" value="ECO:0007669"/>
    <property type="project" value="TreeGrafter"/>
</dbReference>
<dbReference type="AlphaFoldDB" id="A0A9X2JM44"/>
<comment type="similarity">
    <text evidence="2">Belongs to the acyltransferase 3 family.</text>
</comment>
<proteinExistence type="inferred from homology"/>
<dbReference type="EMBL" id="JAIULA010000021">
    <property type="protein sequence ID" value="MCP0887623.1"/>
    <property type="molecule type" value="Genomic_DNA"/>
</dbReference>
<comment type="caution">
    <text evidence="9">The sequence shown here is derived from an EMBL/GenBank/DDBJ whole genome shotgun (WGS) entry which is preliminary data.</text>
</comment>
<feature type="transmembrane region" description="Helical" evidence="7">
    <location>
        <begin position="233"/>
        <end position="252"/>
    </location>
</feature>
<accession>A0A9X2JM44</accession>
<evidence type="ECO:0000313" key="10">
    <source>
        <dbReference type="Proteomes" id="UP001139006"/>
    </source>
</evidence>
<sequence length="400" mass="47029">MINSATKTSSARKHLYEIDFMRVFFTFGVLFNHTVNKFTSAMTSSDTYNTVRSLRVMFHYTRMGFIFISGVVLTLTYFNRNDWPNFFKKRLNGSIWPYLAWNALLMLVMLLVGNADYSLNDFGNHYLTIVIHGSSFYLYYMLLVMQLYLVFPGVVWIFKHWQNSHTKILITSFIIQLMLDFGVKFGMSHLDVSNWPYWFKAVSINIFAYQFYIFLGVFTCLHHQRIYTLINTHIKKIISLAIIMALGMIFYYRIWNQQILGLSDDKSLSLHQPYIICYDIVMLGLIFWIGKKYATWHQRGLPQWLETFMDYAVKVSFGMYLNQTLGLLALKWILDALAPSNLLLFILIPVGWIFVITVSFLFALFCYKVPPFGFLIGRPNWHPFKKGLFFFPQFSSNNTK</sequence>
<feature type="transmembrane region" description="Helical" evidence="7">
    <location>
        <begin position="311"/>
        <end position="330"/>
    </location>
</feature>
<keyword evidence="4 7" id="KW-0812">Transmembrane</keyword>
<organism evidence="9 10">
    <name type="scientific">Ligilactobacillus ubinensis</name>
    <dbReference type="NCBI Taxonomy" id="2876789"/>
    <lineage>
        <taxon>Bacteria</taxon>
        <taxon>Bacillati</taxon>
        <taxon>Bacillota</taxon>
        <taxon>Bacilli</taxon>
        <taxon>Lactobacillales</taxon>
        <taxon>Lactobacillaceae</taxon>
        <taxon>Ligilactobacillus</taxon>
    </lineage>
</organism>
<feature type="transmembrane region" description="Helical" evidence="7">
    <location>
        <begin position="59"/>
        <end position="78"/>
    </location>
</feature>
<dbReference type="GO" id="GO:0016413">
    <property type="term" value="F:O-acetyltransferase activity"/>
    <property type="evidence" value="ECO:0007669"/>
    <property type="project" value="TreeGrafter"/>
</dbReference>
<dbReference type="Pfam" id="PF01757">
    <property type="entry name" value="Acyl_transf_3"/>
    <property type="match status" value="1"/>
</dbReference>
<evidence type="ECO:0000259" key="8">
    <source>
        <dbReference type="Pfam" id="PF01757"/>
    </source>
</evidence>
<evidence type="ECO:0000256" key="1">
    <source>
        <dbReference type="ARBA" id="ARBA00004651"/>
    </source>
</evidence>
<feature type="transmembrane region" description="Helical" evidence="7">
    <location>
        <begin position="342"/>
        <end position="367"/>
    </location>
</feature>
<evidence type="ECO:0000256" key="6">
    <source>
        <dbReference type="ARBA" id="ARBA00023136"/>
    </source>
</evidence>
<name>A0A9X2JM44_9LACO</name>
<dbReference type="InterPro" id="IPR002656">
    <property type="entry name" value="Acyl_transf_3_dom"/>
</dbReference>
<feature type="transmembrane region" description="Helical" evidence="7">
    <location>
        <begin position="197"/>
        <end position="221"/>
    </location>
</feature>
<dbReference type="RefSeq" id="WP_253361670.1">
    <property type="nucleotide sequence ID" value="NZ_JAIULA010000021.1"/>
</dbReference>
<feature type="transmembrane region" description="Helical" evidence="7">
    <location>
        <begin position="272"/>
        <end position="290"/>
    </location>
</feature>
<dbReference type="PANTHER" id="PTHR40074">
    <property type="entry name" value="O-ACETYLTRANSFERASE WECH"/>
    <property type="match status" value="1"/>
</dbReference>